<comment type="caution">
    <text evidence="1">The sequence shown here is derived from an EMBL/GenBank/DDBJ whole genome shotgun (WGS) entry which is preliminary data.</text>
</comment>
<protein>
    <submittedName>
        <fullName evidence="1">Uncharacterized protein</fullName>
    </submittedName>
</protein>
<gene>
    <name evidence="1" type="ORF">AKJ41_03805</name>
</gene>
<evidence type="ECO:0000313" key="1">
    <source>
        <dbReference type="EMBL" id="KXB00666.1"/>
    </source>
</evidence>
<dbReference type="Proteomes" id="UP000070344">
    <property type="component" value="Unassembled WGS sequence"/>
</dbReference>
<name>A0A133V2N8_9EURY</name>
<accession>A0A133V2N8</accession>
<keyword evidence="2" id="KW-1185">Reference proteome</keyword>
<dbReference type="AlphaFoldDB" id="A0A133V2N8"/>
<feature type="non-terminal residue" evidence="1">
    <location>
        <position position="137"/>
    </location>
</feature>
<reference evidence="1 2" key="1">
    <citation type="journal article" date="2016" name="Sci. Rep.">
        <title>Metabolic traits of an uncultured archaeal lineage -MSBL1- from brine pools of the Red Sea.</title>
        <authorList>
            <person name="Mwirichia R."/>
            <person name="Alam I."/>
            <person name="Rashid M."/>
            <person name="Vinu M."/>
            <person name="Ba-Alawi W."/>
            <person name="Anthony Kamau A."/>
            <person name="Kamanda Ngugi D."/>
            <person name="Goker M."/>
            <person name="Klenk H.P."/>
            <person name="Bajic V."/>
            <person name="Stingl U."/>
        </authorList>
    </citation>
    <scope>NUCLEOTIDE SEQUENCE [LARGE SCALE GENOMIC DNA]</scope>
    <source>
        <strain evidence="1">SCGC-AAA259O05</strain>
    </source>
</reference>
<sequence>MKDGHNERKMMPDMQMLECNDCKRDFSLRAGTLFYWKHASMGELFIIFWIFSAGGSRHWVRKWVCDVGAYCASEWFERLENALRKSNGNVCGRNAAVAMPQFPSRGPRPNLSLKLSFRAKLFSSLEHVVDCREHFVR</sequence>
<organism evidence="1 2">
    <name type="scientific">candidate division MSBL1 archaeon SCGC-AAA259O05</name>
    <dbReference type="NCBI Taxonomy" id="1698271"/>
    <lineage>
        <taxon>Archaea</taxon>
        <taxon>Methanobacteriati</taxon>
        <taxon>Methanobacteriota</taxon>
        <taxon>candidate division MSBL1</taxon>
    </lineage>
</organism>
<proteinExistence type="predicted"/>
<evidence type="ECO:0000313" key="2">
    <source>
        <dbReference type="Proteomes" id="UP000070344"/>
    </source>
</evidence>
<dbReference type="EMBL" id="LHXV01000044">
    <property type="protein sequence ID" value="KXB00666.1"/>
    <property type="molecule type" value="Genomic_DNA"/>
</dbReference>